<keyword evidence="4 6" id="KW-0573">Peptidoglycan synthesis</keyword>
<proteinExistence type="predicted"/>
<dbReference type="RefSeq" id="WP_345604289.1">
    <property type="nucleotide sequence ID" value="NZ_BAABJO010000005.1"/>
</dbReference>
<dbReference type="SUPFAM" id="SSF47090">
    <property type="entry name" value="PGBD-like"/>
    <property type="match status" value="1"/>
</dbReference>
<dbReference type="PROSITE" id="PS52029">
    <property type="entry name" value="LD_TPASE"/>
    <property type="match status" value="1"/>
</dbReference>
<evidence type="ECO:0000313" key="10">
    <source>
        <dbReference type="Proteomes" id="UP001500804"/>
    </source>
</evidence>
<dbReference type="CDD" id="cd16913">
    <property type="entry name" value="YkuD_like"/>
    <property type="match status" value="1"/>
</dbReference>
<feature type="region of interest" description="Disordered" evidence="7">
    <location>
        <begin position="38"/>
        <end position="87"/>
    </location>
</feature>
<comment type="pathway">
    <text evidence="1 6">Cell wall biogenesis; peptidoglycan biosynthesis.</text>
</comment>
<gene>
    <name evidence="9" type="ORF">GCM10023320_17010</name>
</gene>
<organism evidence="9 10">
    <name type="scientific">Pseudonocardia adelaidensis</name>
    <dbReference type="NCBI Taxonomy" id="648754"/>
    <lineage>
        <taxon>Bacteria</taxon>
        <taxon>Bacillati</taxon>
        <taxon>Actinomycetota</taxon>
        <taxon>Actinomycetes</taxon>
        <taxon>Pseudonocardiales</taxon>
        <taxon>Pseudonocardiaceae</taxon>
        <taxon>Pseudonocardia</taxon>
    </lineage>
</organism>
<dbReference type="PANTHER" id="PTHR30582">
    <property type="entry name" value="L,D-TRANSPEPTIDASE"/>
    <property type="match status" value="1"/>
</dbReference>
<dbReference type="Pfam" id="PF01471">
    <property type="entry name" value="PG_binding_1"/>
    <property type="match status" value="1"/>
</dbReference>
<evidence type="ECO:0000313" key="9">
    <source>
        <dbReference type="EMBL" id="GAA5116508.1"/>
    </source>
</evidence>
<dbReference type="InterPro" id="IPR036365">
    <property type="entry name" value="PGBD-like_sf"/>
</dbReference>
<reference evidence="10" key="1">
    <citation type="journal article" date="2019" name="Int. J. Syst. Evol. Microbiol.">
        <title>The Global Catalogue of Microorganisms (GCM) 10K type strain sequencing project: providing services to taxonomists for standard genome sequencing and annotation.</title>
        <authorList>
            <consortium name="The Broad Institute Genomics Platform"/>
            <consortium name="The Broad Institute Genome Sequencing Center for Infectious Disease"/>
            <person name="Wu L."/>
            <person name="Ma J."/>
        </authorList>
    </citation>
    <scope>NUCLEOTIDE SEQUENCE [LARGE SCALE GENOMIC DNA]</scope>
    <source>
        <strain evidence="10">JCM 18302</strain>
    </source>
</reference>
<dbReference type="Pfam" id="PF03734">
    <property type="entry name" value="YkuD"/>
    <property type="match status" value="1"/>
</dbReference>
<feature type="region of interest" description="Disordered" evidence="7">
    <location>
        <begin position="145"/>
        <end position="168"/>
    </location>
</feature>
<dbReference type="InterPro" id="IPR050979">
    <property type="entry name" value="LD-transpeptidase"/>
</dbReference>
<feature type="domain" description="L,D-TPase catalytic" evidence="8">
    <location>
        <begin position="169"/>
        <end position="289"/>
    </location>
</feature>
<feature type="region of interest" description="Disordered" evidence="7">
    <location>
        <begin position="194"/>
        <end position="215"/>
    </location>
</feature>
<feature type="compositionally biased region" description="Low complexity" evidence="7">
    <location>
        <begin position="53"/>
        <end position="73"/>
    </location>
</feature>
<dbReference type="EMBL" id="BAABJO010000005">
    <property type="protein sequence ID" value="GAA5116508.1"/>
    <property type="molecule type" value="Genomic_DNA"/>
</dbReference>
<evidence type="ECO:0000256" key="7">
    <source>
        <dbReference type="SAM" id="MobiDB-lite"/>
    </source>
</evidence>
<comment type="caution">
    <text evidence="9">The sequence shown here is derived from an EMBL/GenBank/DDBJ whole genome shotgun (WGS) entry which is preliminary data.</text>
</comment>
<evidence type="ECO:0000259" key="8">
    <source>
        <dbReference type="PROSITE" id="PS52029"/>
    </source>
</evidence>
<feature type="active site" description="Nucleophile" evidence="6">
    <location>
        <position position="263"/>
    </location>
</feature>
<evidence type="ECO:0000256" key="5">
    <source>
        <dbReference type="ARBA" id="ARBA00023316"/>
    </source>
</evidence>
<dbReference type="Gene3D" id="1.10.101.10">
    <property type="entry name" value="PGBD-like superfamily/PGBD"/>
    <property type="match status" value="1"/>
</dbReference>
<evidence type="ECO:0000256" key="3">
    <source>
        <dbReference type="ARBA" id="ARBA00022960"/>
    </source>
</evidence>
<dbReference type="SUPFAM" id="SSF141523">
    <property type="entry name" value="L,D-transpeptidase catalytic domain-like"/>
    <property type="match status" value="1"/>
</dbReference>
<dbReference type="InterPro" id="IPR005490">
    <property type="entry name" value="LD_TPept_cat_dom"/>
</dbReference>
<protein>
    <recommendedName>
        <fullName evidence="8">L,D-TPase catalytic domain-containing protein</fullName>
    </recommendedName>
</protein>
<dbReference type="InterPro" id="IPR002477">
    <property type="entry name" value="Peptidoglycan-bd-like"/>
</dbReference>
<feature type="region of interest" description="Disordered" evidence="7">
    <location>
        <begin position="1"/>
        <end position="23"/>
    </location>
</feature>
<evidence type="ECO:0000256" key="6">
    <source>
        <dbReference type="PROSITE-ProRule" id="PRU01373"/>
    </source>
</evidence>
<evidence type="ECO:0000256" key="1">
    <source>
        <dbReference type="ARBA" id="ARBA00004752"/>
    </source>
</evidence>
<evidence type="ECO:0000256" key="2">
    <source>
        <dbReference type="ARBA" id="ARBA00022679"/>
    </source>
</evidence>
<evidence type="ECO:0000256" key="4">
    <source>
        <dbReference type="ARBA" id="ARBA00022984"/>
    </source>
</evidence>
<dbReference type="Proteomes" id="UP001500804">
    <property type="component" value="Unassembled WGS sequence"/>
</dbReference>
<dbReference type="Gene3D" id="2.40.440.10">
    <property type="entry name" value="L,D-transpeptidase catalytic domain-like"/>
    <property type="match status" value="1"/>
</dbReference>
<accession>A0ABP9NG87</accession>
<dbReference type="InterPro" id="IPR038063">
    <property type="entry name" value="Transpep_catalytic_dom"/>
</dbReference>
<keyword evidence="2" id="KW-0808">Transferase</keyword>
<name>A0ABP9NG87_9PSEU</name>
<keyword evidence="5 6" id="KW-0961">Cell wall biogenesis/degradation</keyword>
<dbReference type="PANTHER" id="PTHR30582:SF2">
    <property type="entry name" value="L,D-TRANSPEPTIDASE YCIB-RELATED"/>
    <property type="match status" value="1"/>
</dbReference>
<feature type="active site" description="Proton donor/acceptor" evidence="6">
    <location>
        <position position="249"/>
    </location>
</feature>
<sequence length="289" mass="29674">MAAGPAVDEPHRAERSPAARTPAGIAVTLVVAGGLALTGACGGPLGPSPDTLPPAAAAPAPATTPPSGTTTPPTSAPPTPTPSTAEPEAADAVLNLDSSGPAVQELQQRLSGLGFWLGEIDGHYGQLTRQAVMAFQKAEGLDRDGVAGPQTRAELPTAARPSARSTEGDHIEVDLERQILLVVRDGQVQWALNTSTGSGETYDRPSGGSGVAHTPRGDFEIERQINGVREAELGMLYRPKYFHGGIAVHGAGSIPAHPASHGCVRVTNAAMDLLWASDVARVGTEVTVY</sequence>
<dbReference type="InterPro" id="IPR036366">
    <property type="entry name" value="PGBDSf"/>
</dbReference>
<feature type="compositionally biased region" description="Basic and acidic residues" evidence="7">
    <location>
        <begin position="8"/>
        <end position="17"/>
    </location>
</feature>
<keyword evidence="3 6" id="KW-0133">Cell shape</keyword>
<keyword evidence="10" id="KW-1185">Reference proteome</keyword>